<protein>
    <submittedName>
        <fullName evidence="2">Uncharacterized protein</fullName>
    </submittedName>
</protein>
<evidence type="ECO:0000256" key="1">
    <source>
        <dbReference type="SAM" id="MobiDB-lite"/>
    </source>
</evidence>
<dbReference type="Proteomes" id="UP001152024">
    <property type="component" value="Unassembled WGS sequence"/>
</dbReference>
<evidence type="ECO:0000313" key="3">
    <source>
        <dbReference type="Proteomes" id="UP001152024"/>
    </source>
</evidence>
<keyword evidence="3" id="KW-1185">Reference proteome</keyword>
<comment type="caution">
    <text evidence="2">The sequence shown here is derived from an EMBL/GenBank/DDBJ whole genome shotgun (WGS) entry which is preliminary data.</text>
</comment>
<feature type="compositionally biased region" description="Polar residues" evidence="1">
    <location>
        <begin position="88"/>
        <end position="106"/>
    </location>
</feature>
<organism evidence="2 3">
    <name type="scientific">Fusarium equiseti</name>
    <name type="common">Fusarium scirpi</name>
    <dbReference type="NCBI Taxonomy" id="61235"/>
    <lineage>
        <taxon>Eukaryota</taxon>
        <taxon>Fungi</taxon>
        <taxon>Dikarya</taxon>
        <taxon>Ascomycota</taxon>
        <taxon>Pezizomycotina</taxon>
        <taxon>Sordariomycetes</taxon>
        <taxon>Hypocreomycetidae</taxon>
        <taxon>Hypocreales</taxon>
        <taxon>Nectriaceae</taxon>
        <taxon>Fusarium</taxon>
        <taxon>Fusarium incarnatum-equiseti species complex</taxon>
    </lineage>
</organism>
<reference evidence="2" key="1">
    <citation type="submission" date="2022-09" db="EMBL/GenBank/DDBJ databases">
        <title>Fusarium specimens isolated from Avocado Roots.</title>
        <authorList>
            <person name="Stajich J."/>
            <person name="Roper C."/>
            <person name="Heimlech-Rivalta G."/>
        </authorList>
    </citation>
    <scope>NUCLEOTIDE SEQUENCE</scope>
    <source>
        <strain evidence="2">CF00095</strain>
    </source>
</reference>
<name>A0ABQ8R820_FUSEQ</name>
<sequence length="284" mass="31912">MPSSTSQRPAVRSAVARMKEQIRSMKNHIAFEQLVANEAFAKPDEGASVARMKEQISSMKKHIAFVEQPVGNAAVAKPDEDASKALSEENNQTRAPTTNWESSASLESSKRVPMQCIMKNQYEYQFVKPSDVAQFANDGWEVWSPKTTSSVESDDNDNDHNMPAESCTCESRRDRIRYGDVMHLRPERCVPGWGDWDTYRLGQIVEAHQDSKNWHAPSKLPLITPHRGGIQIDLVALAIDQTRGGLTLREAIDLYQEHAEQEEFEECDFCAREGAGSAKVLFKI</sequence>
<proteinExistence type="predicted"/>
<evidence type="ECO:0000313" key="2">
    <source>
        <dbReference type="EMBL" id="KAJ4129062.1"/>
    </source>
</evidence>
<accession>A0ABQ8R820</accession>
<feature type="compositionally biased region" description="Basic and acidic residues" evidence="1">
    <location>
        <begin position="77"/>
        <end position="87"/>
    </location>
</feature>
<feature type="region of interest" description="Disordered" evidence="1">
    <location>
        <begin position="77"/>
        <end position="106"/>
    </location>
</feature>
<gene>
    <name evidence="2" type="ORF">NW768_007593</name>
</gene>
<dbReference type="EMBL" id="JAOQBH010000011">
    <property type="protein sequence ID" value="KAJ4129062.1"/>
    <property type="molecule type" value="Genomic_DNA"/>
</dbReference>